<gene>
    <name evidence="9" type="ORF">Esi_0261_0010</name>
</gene>
<proteinExistence type="inferred from homology"/>
<feature type="region of interest" description="Disordered" evidence="6">
    <location>
        <begin position="498"/>
        <end position="589"/>
    </location>
</feature>
<dbReference type="Proteomes" id="UP000002630">
    <property type="component" value="Unassembled WGS sequence"/>
</dbReference>
<dbReference type="Pfam" id="PF02492">
    <property type="entry name" value="cobW"/>
    <property type="match status" value="1"/>
</dbReference>
<feature type="compositionally biased region" description="Basic residues" evidence="6">
    <location>
        <begin position="568"/>
        <end position="580"/>
    </location>
</feature>
<sequence length="589" mass="63909">MCDVPEYKVTGPNDTRIPVTILTGYLGSGKTTLLNHILADSTHGLRFAIIENEFGEVGIDDALIASKSGQTAIFEEEEVIEVMNGCICCTARGDLVGALKRMSKKLSSFDAVLIETTGMADPAPVAQTFFVDADVQEKYRLDGIVTVVDAAHVEQHLDEEKPEGACNEPLEQMAFADRIILNKTDLVGKKDEKKPADDDAAGGGACTETDAAVSYGNNALAPTRANAKKAKDASKAPAEAALAKLEARIRAVNAHATIIRSEFSRVPPKELLNLSAFDLNRVLDVDPAFLTSDGTDHVHDESVSSVAWSFPGLELNVNLLQKFISDLLEELGTELFRYKGVLAVKGMEEKFIFQGVHMLFNGGFASQVLGPDATKIDPKAEQDGGGKKATPPGLWASDAERECRFIFIGKNIKENAESLKKEFLSCTAEEKLRFAVGDYVEAKNRGWKLAKVVKHWDKGNPYRLELQNGAKTNVWGPVDSDDIVRKADKAKVAAAAKKGKNVEAAKKGKKVEADKKGKKVEADKKGKKVEADKKGKKVEAAKKGKKVEAAKKGKVEEAKKRKVEAAKKGKVQPAKKRKVKAARDSPQER</sequence>
<evidence type="ECO:0000256" key="1">
    <source>
        <dbReference type="ARBA" id="ARBA00022741"/>
    </source>
</evidence>
<evidence type="ECO:0000313" key="10">
    <source>
        <dbReference type="Proteomes" id="UP000002630"/>
    </source>
</evidence>
<dbReference type="Gene3D" id="3.30.1220.10">
    <property type="entry name" value="CobW-like, C-terminal domain"/>
    <property type="match status" value="1"/>
</dbReference>
<protein>
    <recommendedName>
        <fullName evidence="11">CobW C-terminal domain-containing protein</fullName>
    </recommendedName>
</protein>
<evidence type="ECO:0000256" key="4">
    <source>
        <dbReference type="ARBA" id="ARBA00034320"/>
    </source>
</evidence>
<dbReference type="CDD" id="cd03112">
    <property type="entry name" value="CobW-like"/>
    <property type="match status" value="1"/>
</dbReference>
<organism evidence="9 10">
    <name type="scientific">Ectocarpus siliculosus</name>
    <name type="common">Brown alga</name>
    <name type="synonym">Conferva siliculosa</name>
    <dbReference type="NCBI Taxonomy" id="2880"/>
    <lineage>
        <taxon>Eukaryota</taxon>
        <taxon>Sar</taxon>
        <taxon>Stramenopiles</taxon>
        <taxon>Ochrophyta</taxon>
        <taxon>PX clade</taxon>
        <taxon>Phaeophyceae</taxon>
        <taxon>Ectocarpales</taxon>
        <taxon>Ectocarpaceae</taxon>
        <taxon>Ectocarpus</taxon>
    </lineage>
</organism>
<evidence type="ECO:0000256" key="3">
    <source>
        <dbReference type="ARBA" id="ARBA00023186"/>
    </source>
</evidence>
<dbReference type="PANTHER" id="PTHR13748">
    <property type="entry name" value="COBW-RELATED"/>
    <property type="match status" value="1"/>
</dbReference>
<keyword evidence="3" id="KW-0143">Chaperone</keyword>
<name>D7FTX3_ECTSI</name>
<reference evidence="9 10" key="1">
    <citation type="journal article" date="2010" name="Nature">
        <title>The Ectocarpus genome and the independent evolution of multicellularity in brown algae.</title>
        <authorList>
            <person name="Cock J.M."/>
            <person name="Sterck L."/>
            <person name="Rouze P."/>
            <person name="Scornet D."/>
            <person name="Allen A.E."/>
            <person name="Amoutzias G."/>
            <person name="Anthouard V."/>
            <person name="Artiguenave F."/>
            <person name="Aury J.M."/>
            <person name="Badger J.H."/>
            <person name="Beszteri B."/>
            <person name="Billiau K."/>
            <person name="Bonnet E."/>
            <person name="Bothwell J.H."/>
            <person name="Bowler C."/>
            <person name="Boyen C."/>
            <person name="Brownlee C."/>
            <person name="Carrano C.J."/>
            <person name="Charrier B."/>
            <person name="Cho G.Y."/>
            <person name="Coelho S.M."/>
            <person name="Collen J."/>
            <person name="Corre E."/>
            <person name="Da Silva C."/>
            <person name="Delage L."/>
            <person name="Delaroque N."/>
            <person name="Dittami S.M."/>
            <person name="Doulbeau S."/>
            <person name="Elias M."/>
            <person name="Farnham G."/>
            <person name="Gachon C.M."/>
            <person name="Gschloessl B."/>
            <person name="Heesch S."/>
            <person name="Jabbari K."/>
            <person name="Jubin C."/>
            <person name="Kawai H."/>
            <person name="Kimura K."/>
            <person name="Kloareg B."/>
            <person name="Kupper F.C."/>
            <person name="Lang D."/>
            <person name="Le Bail A."/>
            <person name="Leblanc C."/>
            <person name="Lerouge P."/>
            <person name="Lohr M."/>
            <person name="Lopez P.J."/>
            <person name="Martens C."/>
            <person name="Maumus F."/>
            <person name="Michel G."/>
            <person name="Miranda-Saavedra D."/>
            <person name="Morales J."/>
            <person name="Moreau H."/>
            <person name="Motomura T."/>
            <person name="Nagasato C."/>
            <person name="Napoli C.A."/>
            <person name="Nelson D.R."/>
            <person name="Nyvall-Collen P."/>
            <person name="Peters A.F."/>
            <person name="Pommier C."/>
            <person name="Potin P."/>
            <person name="Poulain J."/>
            <person name="Quesneville H."/>
            <person name="Read B."/>
            <person name="Rensing S.A."/>
            <person name="Ritter A."/>
            <person name="Rousvoal S."/>
            <person name="Samanta M."/>
            <person name="Samson G."/>
            <person name="Schroeder D.C."/>
            <person name="Segurens B."/>
            <person name="Strittmatter M."/>
            <person name="Tonon T."/>
            <person name="Tregear J.W."/>
            <person name="Valentin K."/>
            <person name="von Dassow P."/>
            <person name="Yamagishi T."/>
            <person name="Van de Peer Y."/>
            <person name="Wincker P."/>
        </authorList>
    </citation>
    <scope>NUCLEOTIDE SEQUENCE [LARGE SCALE GENOMIC DNA]</scope>
    <source>
        <strain evidence="10">Ec32 / CCAP1310/4</strain>
    </source>
</reference>
<dbReference type="InParanoid" id="D7FTX3"/>
<comment type="similarity">
    <text evidence="4">Belongs to the SIMIBI class G3E GTPase family. ZNG1 subfamily.</text>
</comment>
<dbReference type="EMBL" id="FN649760">
    <property type="protein sequence ID" value="CBJ31500.1"/>
    <property type="molecule type" value="Genomic_DNA"/>
</dbReference>
<dbReference type="PANTHER" id="PTHR13748:SF62">
    <property type="entry name" value="COBW DOMAIN-CONTAINING PROTEIN"/>
    <property type="match status" value="1"/>
</dbReference>
<keyword evidence="10" id="KW-1185">Reference proteome</keyword>
<dbReference type="OrthoDB" id="258627at2759"/>
<dbReference type="InterPro" id="IPR011629">
    <property type="entry name" value="CobW-like_C"/>
</dbReference>
<dbReference type="SUPFAM" id="SSF90002">
    <property type="entry name" value="Hypothetical protein YjiA, C-terminal domain"/>
    <property type="match status" value="1"/>
</dbReference>
<feature type="domain" description="CobW/HypB/UreG nucleotide-binding" evidence="7">
    <location>
        <begin position="18"/>
        <end position="193"/>
    </location>
</feature>
<evidence type="ECO:0000256" key="5">
    <source>
        <dbReference type="ARBA" id="ARBA00049117"/>
    </source>
</evidence>
<dbReference type="Gene3D" id="3.40.50.300">
    <property type="entry name" value="P-loop containing nucleotide triphosphate hydrolases"/>
    <property type="match status" value="1"/>
</dbReference>
<evidence type="ECO:0000256" key="6">
    <source>
        <dbReference type="SAM" id="MobiDB-lite"/>
    </source>
</evidence>
<comment type="catalytic activity">
    <reaction evidence="5">
        <text>GTP + H2O = GDP + phosphate + H(+)</text>
        <dbReference type="Rhea" id="RHEA:19669"/>
        <dbReference type="ChEBI" id="CHEBI:15377"/>
        <dbReference type="ChEBI" id="CHEBI:15378"/>
        <dbReference type="ChEBI" id="CHEBI:37565"/>
        <dbReference type="ChEBI" id="CHEBI:43474"/>
        <dbReference type="ChEBI" id="CHEBI:58189"/>
    </reaction>
    <physiologicalReaction direction="left-to-right" evidence="5">
        <dbReference type="Rhea" id="RHEA:19670"/>
    </physiologicalReaction>
</comment>
<accession>D7FTX3</accession>
<keyword evidence="2" id="KW-0378">Hydrolase</keyword>
<dbReference type="STRING" id="2880.D7FTX3"/>
<evidence type="ECO:0000259" key="7">
    <source>
        <dbReference type="Pfam" id="PF02492"/>
    </source>
</evidence>
<dbReference type="GO" id="GO:0000166">
    <property type="term" value="F:nucleotide binding"/>
    <property type="evidence" value="ECO:0007669"/>
    <property type="project" value="UniProtKB-KW"/>
</dbReference>
<evidence type="ECO:0008006" key="11">
    <source>
        <dbReference type="Google" id="ProtNLM"/>
    </source>
</evidence>
<dbReference type="InterPro" id="IPR003495">
    <property type="entry name" value="CobW/HypB/UreG_nucleotide-bd"/>
</dbReference>
<feature type="domain" description="CobW C-terminal" evidence="8">
    <location>
        <begin position="314"/>
        <end position="426"/>
    </location>
</feature>
<evidence type="ECO:0000313" key="9">
    <source>
        <dbReference type="EMBL" id="CBJ31500.1"/>
    </source>
</evidence>
<dbReference type="SUPFAM" id="SSF52540">
    <property type="entry name" value="P-loop containing nucleoside triphosphate hydrolases"/>
    <property type="match status" value="1"/>
</dbReference>
<dbReference type="Pfam" id="PF07683">
    <property type="entry name" value="CobW_C"/>
    <property type="match status" value="1"/>
</dbReference>
<dbReference type="AlphaFoldDB" id="D7FTX3"/>
<evidence type="ECO:0000256" key="2">
    <source>
        <dbReference type="ARBA" id="ARBA00022801"/>
    </source>
</evidence>
<dbReference type="eggNOG" id="KOG2743">
    <property type="taxonomic scope" value="Eukaryota"/>
</dbReference>
<keyword evidence="1" id="KW-0547">Nucleotide-binding</keyword>
<dbReference type="GO" id="GO:0016787">
    <property type="term" value="F:hydrolase activity"/>
    <property type="evidence" value="ECO:0007669"/>
    <property type="project" value="UniProtKB-KW"/>
</dbReference>
<dbReference type="InterPro" id="IPR036627">
    <property type="entry name" value="CobW-likC_sf"/>
</dbReference>
<dbReference type="GO" id="GO:0005737">
    <property type="term" value="C:cytoplasm"/>
    <property type="evidence" value="ECO:0007669"/>
    <property type="project" value="TreeGrafter"/>
</dbReference>
<dbReference type="InterPro" id="IPR027417">
    <property type="entry name" value="P-loop_NTPase"/>
</dbReference>
<dbReference type="InterPro" id="IPR051316">
    <property type="entry name" value="Zinc-reg_GTPase_activator"/>
</dbReference>
<feature type="compositionally biased region" description="Basic and acidic residues" evidence="6">
    <location>
        <begin position="500"/>
        <end position="567"/>
    </location>
</feature>
<evidence type="ECO:0000259" key="8">
    <source>
        <dbReference type="Pfam" id="PF07683"/>
    </source>
</evidence>